<evidence type="ECO:0000313" key="1">
    <source>
        <dbReference type="EMBL" id="KAK5578465.1"/>
    </source>
</evidence>
<comment type="caution">
    <text evidence="1">The sequence shown here is derived from an EMBL/GenBank/DDBJ whole genome shotgun (WGS) entry which is preliminary data.</text>
</comment>
<organism evidence="1 2">
    <name type="scientific">Dictyostelium firmibasis</name>
    <dbReference type="NCBI Taxonomy" id="79012"/>
    <lineage>
        <taxon>Eukaryota</taxon>
        <taxon>Amoebozoa</taxon>
        <taxon>Evosea</taxon>
        <taxon>Eumycetozoa</taxon>
        <taxon>Dictyostelia</taxon>
        <taxon>Dictyosteliales</taxon>
        <taxon>Dictyosteliaceae</taxon>
        <taxon>Dictyostelium</taxon>
    </lineage>
</organism>
<sequence length="85" mass="9586">MSNIIELEPNSIHSVVIDNKFIIVHAETKNENEISEVELIINDKLNESISIRKGVKYIEKNLQVSGELKIINKGPSTINLIISFL</sequence>
<protein>
    <submittedName>
        <fullName evidence="1">Uncharacterized protein</fullName>
    </submittedName>
</protein>
<dbReference type="AlphaFoldDB" id="A0AAN7YZJ1"/>
<proteinExistence type="predicted"/>
<gene>
    <name evidence="1" type="ORF">RB653_008136</name>
</gene>
<keyword evidence="2" id="KW-1185">Reference proteome</keyword>
<dbReference type="Proteomes" id="UP001344447">
    <property type="component" value="Unassembled WGS sequence"/>
</dbReference>
<reference evidence="1 2" key="1">
    <citation type="submission" date="2023-11" db="EMBL/GenBank/DDBJ databases">
        <title>Dfirmibasis_genome.</title>
        <authorList>
            <person name="Edelbroek B."/>
            <person name="Kjellin J."/>
            <person name="Jerlstrom-Hultqvist J."/>
            <person name="Soderbom F."/>
        </authorList>
    </citation>
    <scope>NUCLEOTIDE SEQUENCE [LARGE SCALE GENOMIC DNA]</scope>
    <source>
        <strain evidence="1 2">TNS-C-14</strain>
    </source>
</reference>
<name>A0AAN7YZJ1_9MYCE</name>
<evidence type="ECO:0000313" key="2">
    <source>
        <dbReference type="Proteomes" id="UP001344447"/>
    </source>
</evidence>
<dbReference type="EMBL" id="JAVFKY010000003">
    <property type="protein sequence ID" value="KAK5578465.1"/>
    <property type="molecule type" value="Genomic_DNA"/>
</dbReference>
<accession>A0AAN7YZJ1</accession>